<dbReference type="PATRIC" id="fig|1095743.3.peg.1632"/>
<dbReference type="AlphaFoldDB" id="I2NEH6"/>
<comment type="caution">
    <text evidence="2">The sequence shown here is derived from an EMBL/GenBank/DDBJ whole genome shotgun (WGS) entry which is preliminary data.</text>
</comment>
<accession>I2NEH6</accession>
<organism evidence="2 3">
    <name type="scientific">Haemophilus paraphrohaemolyticus HK411</name>
    <dbReference type="NCBI Taxonomy" id="1095743"/>
    <lineage>
        <taxon>Bacteria</taxon>
        <taxon>Pseudomonadati</taxon>
        <taxon>Pseudomonadota</taxon>
        <taxon>Gammaproteobacteria</taxon>
        <taxon>Pasteurellales</taxon>
        <taxon>Pasteurellaceae</taxon>
        <taxon>Haemophilus</taxon>
    </lineage>
</organism>
<gene>
    <name evidence="2" type="ORF">HMPREF1054_1112</name>
</gene>
<proteinExistence type="predicted"/>
<keyword evidence="1" id="KW-0472">Membrane</keyword>
<reference evidence="2 3" key="1">
    <citation type="submission" date="2012-04" db="EMBL/GenBank/DDBJ databases">
        <authorList>
            <person name="Harkins D.M."/>
            <person name="Madupu R."/>
            <person name="Durkin A.S."/>
            <person name="Torralba M."/>
            <person name="Methe B."/>
            <person name="Sutton G.G."/>
            <person name="Nelson K.E."/>
        </authorList>
    </citation>
    <scope>NUCLEOTIDE SEQUENCE [LARGE SCALE GENOMIC DNA]</scope>
    <source>
        <strain evidence="2 3">HK411</strain>
    </source>
</reference>
<evidence type="ECO:0000256" key="1">
    <source>
        <dbReference type="SAM" id="Phobius"/>
    </source>
</evidence>
<dbReference type="Proteomes" id="UP000003345">
    <property type="component" value="Unassembled WGS sequence"/>
</dbReference>
<protein>
    <submittedName>
        <fullName evidence="2">Uncharacterized protein</fullName>
    </submittedName>
</protein>
<feature type="transmembrane region" description="Helical" evidence="1">
    <location>
        <begin position="6"/>
        <end position="25"/>
    </location>
</feature>
<evidence type="ECO:0000313" key="2">
    <source>
        <dbReference type="EMBL" id="EIG24237.1"/>
    </source>
</evidence>
<keyword evidence="1" id="KW-0812">Transmembrane</keyword>
<dbReference type="EMBL" id="AJMU01000069">
    <property type="protein sequence ID" value="EIG24237.1"/>
    <property type="molecule type" value="Genomic_DNA"/>
</dbReference>
<keyword evidence="1" id="KW-1133">Transmembrane helix</keyword>
<name>I2NEH6_9PAST</name>
<sequence length="43" mass="5028">MIRAVVWAKSIFLLEAMGFIFTFLFKLLELCQILTCNLVLKIH</sequence>
<evidence type="ECO:0000313" key="3">
    <source>
        <dbReference type="Proteomes" id="UP000003345"/>
    </source>
</evidence>